<name>A0A5B9P880_9BACT</name>
<dbReference type="GO" id="GO:0008740">
    <property type="term" value="F:L-rhamnose isomerase activity"/>
    <property type="evidence" value="ECO:0007669"/>
    <property type="project" value="UniProtKB-UniRule"/>
</dbReference>
<dbReference type="NCBIfam" id="TIGR01748">
    <property type="entry name" value="rhaA"/>
    <property type="match status" value="1"/>
</dbReference>
<reference evidence="8 9" key="1">
    <citation type="submission" date="2019-08" db="EMBL/GenBank/DDBJ databases">
        <title>Deep-cultivation of Planctomycetes and their phenomic and genomic characterization uncovers novel biology.</title>
        <authorList>
            <person name="Wiegand S."/>
            <person name="Jogler M."/>
            <person name="Boedeker C."/>
            <person name="Pinto D."/>
            <person name="Vollmers J."/>
            <person name="Rivas-Marin E."/>
            <person name="Kohn T."/>
            <person name="Peeters S.H."/>
            <person name="Heuer A."/>
            <person name="Rast P."/>
            <person name="Oberbeckmann S."/>
            <person name="Bunk B."/>
            <person name="Jeske O."/>
            <person name="Meyerdierks A."/>
            <person name="Storesund J.E."/>
            <person name="Kallscheuer N."/>
            <person name="Luecker S."/>
            <person name="Lage O.M."/>
            <person name="Pohl T."/>
            <person name="Merkel B.J."/>
            <person name="Hornburger P."/>
            <person name="Mueller R.-W."/>
            <person name="Bruemmer F."/>
            <person name="Labrenz M."/>
            <person name="Spormann A.M."/>
            <person name="Op den Camp H."/>
            <person name="Overmann J."/>
            <person name="Amann R."/>
            <person name="Jetten M.S.M."/>
            <person name="Mascher T."/>
            <person name="Medema M.H."/>
            <person name="Devos D.P."/>
            <person name="Kaster A.-K."/>
            <person name="Ovreas L."/>
            <person name="Rohde M."/>
            <person name="Galperin M.Y."/>
            <person name="Jogler C."/>
        </authorList>
    </citation>
    <scope>NUCLEOTIDE SEQUENCE [LARGE SCALE GENOMIC DNA]</scope>
    <source>
        <strain evidence="8 9">FC18</strain>
    </source>
</reference>
<evidence type="ECO:0000256" key="6">
    <source>
        <dbReference type="HAMAP-Rule" id="MF_00541"/>
    </source>
</evidence>
<evidence type="ECO:0000256" key="2">
    <source>
        <dbReference type="ARBA" id="ARBA00022723"/>
    </source>
</evidence>
<feature type="binding site" evidence="6">
    <location>
        <position position="299"/>
    </location>
    <ligand>
        <name>Mn(2+)</name>
        <dbReference type="ChEBI" id="CHEBI:29035"/>
    </ligand>
</feature>
<sequence length="430" mass="48199">MSNLRDTASIEKAFQHAKDRYAALGVDVNVALKALESIPVSVHCWQGDDVQGFEHDSEKLGGGIAVTGNYIGKARSIDELRSDLEKAFSLLPGKHRLNLHAIYGEFIAPTDRNEIGPEHFQGWIDWARQQQVGLDFNPSFFSHENANDGFTLSHTDAGIRNFWVEHGIASRQIGEAFGAALETPCVTNFWVPDGFKDTPADRRAPRERLAASLDEIFAQELDPQRHLDAVECKLFGIGSESYVVGSHEFYLGYAISRNKLLCLDAGHFHPTEVISDKISSVMMYLPEILLHVSRGVRWDSDHVVTYSDELQAIAQEIVRGNYLDRVHVGLDFFDASINRVAAWVIGTQNMIKALLTALLEPTQQLKQLEIEGDYTSRLAMMEELKSMPFGAVWDYYCLSSGVPIGLEWLESVKQYENSVQKHRSNISETV</sequence>
<dbReference type="Proteomes" id="UP000322214">
    <property type="component" value="Chromosome"/>
</dbReference>
<dbReference type="GO" id="GO:0019301">
    <property type="term" value="P:rhamnose catabolic process"/>
    <property type="evidence" value="ECO:0007669"/>
    <property type="project" value="UniProtKB-UniRule"/>
</dbReference>
<evidence type="ECO:0000256" key="3">
    <source>
        <dbReference type="ARBA" id="ARBA00023211"/>
    </source>
</evidence>
<dbReference type="Pfam" id="PF06134">
    <property type="entry name" value="RhaA"/>
    <property type="match status" value="1"/>
</dbReference>
<evidence type="ECO:0000313" key="8">
    <source>
        <dbReference type="EMBL" id="QEG22907.1"/>
    </source>
</evidence>
<evidence type="ECO:0000256" key="7">
    <source>
        <dbReference type="NCBIfam" id="TIGR01748"/>
    </source>
</evidence>
<dbReference type="KEGG" id="mff:MFFC18_27950"/>
<dbReference type="EC" id="5.3.1.14" evidence="6 7"/>
<comment type="cofactor">
    <cofactor evidence="6">
        <name>Mn(2+)</name>
        <dbReference type="ChEBI" id="CHEBI:29035"/>
    </cofactor>
    <text evidence="6">Binds 1 Mn(2+) ion per subunit.</text>
</comment>
<keyword evidence="2 6" id="KW-0479">Metal-binding</keyword>
<accession>A0A5B9P880</accession>
<protein>
    <recommendedName>
        <fullName evidence="6 7">L-rhamnose isomerase</fullName>
        <ecNumber evidence="6 7">5.3.1.14</ecNumber>
    </recommendedName>
</protein>
<dbReference type="GO" id="GO:0005737">
    <property type="term" value="C:cytoplasm"/>
    <property type="evidence" value="ECO:0007669"/>
    <property type="project" value="UniProtKB-SubCell"/>
</dbReference>
<dbReference type="InterPro" id="IPR036237">
    <property type="entry name" value="Xyl_isomerase-like_sf"/>
</dbReference>
<feature type="binding site" evidence="6">
    <location>
        <position position="267"/>
    </location>
    <ligand>
        <name>Mn(2+)</name>
        <dbReference type="ChEBI" id="CHEBI:29035"/>
    </ligand>
</feature>
<dbReference type="GO" id="GO:0019324">
    <property type="term" value="P:L-lyxose metabolic process"/>
    <property type="evidence" value="ECO:0007669"/>
    <property type="project" value="TreeGrafter"/>
</dbReference>
<dbReference type="SUPFAM" id="SSF51658">
    <property type="entry name" value="Xylose isomerase-like"/>
    <property type="match status" value="1"/>
</dbReference>
<dbReference type="AlphaFoldDB" id="A0A5B9P880"/>
<dbReference type="HAMAP" id="MF_00541">
    <property type="entry name" value="RhaA"/>
    <property type="match status" value="1"/>
</dbReference>
<keyword evidence="5 6" id="KW-0684">Rhamnose metabolism</keyword>
<dbReference type="Gene3D" id="3.20.20.150">
    <property type="entry name" value="Divalent-metal-dependent TIM barrel enzymes"/>
    <property type="match status" value="1"/>
</dbReference>
<organism evidence="8 9">
    <name type="scientific">Mariniblastus fucicola</name>
    <dbReference type="NCBI Taxonomy" id="980251"/>
    <lineage>
        <taxon>Bacteria</taxon>
        <taxon>Pseudomonadati</taxon>
        <taxon>Planctomycetota</taxon>
        <taxon>Planctomycetia</taxon>
        <taxon>Pirellulales</taxon>
        <taxon>Pirellulaceae</taxon>
        <taxon>Mariniblastus</taxon>
    </lineage>
</organism>
<dbReference type="OrthoDB" id="9766697at2"/>
<comment type="pathway">
    <text evidence="6">Carbohydrate degradation; L-rhamnose degradation; glycerone phosphate from L-rhamnose: step 1/3.</text>
</comment>
<dbReference type="EMBL" id="CP042912">
    <property type="protein sequence ID" value="QEG22907.1"/>
    <property type="molecule type" value="Genomic_DNA"/>
</dbReference>
<dbReference type="GO" id="GO:0030145">
    <property type="term" value="F:manganese ion binding"/>
    <property type="evidence" value="ECO:0007669"/>
    <property type="project" value="UniProtKB-UniRule"/>
</dbReference>
<dbReference type="PANTHER" id="PTHR30268:SF0">
    <property type="entry name" value="L-RHAMNOSE ISOMERASE"/>
    <property type="match status" value="1"/>
</dbReference>
<dbReference type="InterPro" id="IPR050337">
    <property type="entry name" value="L-rhamnose_isomerase"/>
</dbReference>
<keyword evidence="9" id="KW-1185">Reference proteome</keyword>
<keyword evidence="3 6" id="KW-0464">Manganese</keyword>
<gene>
    <name evidence="6 8" type="primary">rhaA</name>
    <name evidence="8" type="ORF">MFFC18_27950</name>
</gene>
<dbReference type="PANTHER" id="PTHR30268">
    <property type="entry name" value="L-RHAMNOSE ISOMERASE"/>
    <property type="match status" value="1"/>
</dbReference>
<evidence type="ECO:0000256" key="4">
    <source>
        <dbReference type="ARBA" id="ARBA00023235"/>
    </source>
</evidence>
<evidence type="ECO:0000256" key="5">
    <source>
        <dbReference type="ARBA" id="ARBA00023308"/>
    </source>
</evidence>
<evidence type="ECO:0000256" key="1">
    <source>
        <dbReference type="ARBA" id="ARBA00022490"/>
    </source>
</evidence>
<comment type="catalytic activity">
    <reaction evidence="6">
        <text>L-rhamnopyranose = L-rhamnulose</text>
        <dbReference type="Rhea" id="RHEA:23160"/>
        <dbReference type="ChEBI" id="CHEBI:17897"/>
        <dbReference type="ChEBI" id="CHEBI:62346"/>
        <dbReference type="EC" id="5.3.1.14"/>
    </reaction>
</comment>
<dbReference type="UniPathway" id="UPA00541">
    <property type="reaction ID" value="UER00601"/>
</dbReference>
<comment type="function">
    <text evidence="6">Catalyzes the interconversion of L-rhamnose and L-rhamnulose.</text>
</comment>
<dbReference type="NCBIfam" id="NF002203">
    <property type="entry name" value="PRK01076.1"/>
    <property type="match status" value="1"/>
</dbReference>
<comment type="similarity">
    <text evidence="6">Belongs to the rhamnose isomerase family.</text>
</comment>
<comment type="subcellular location">
    <subcellularLocation>
        <location evidence="6">Cytoplasm</location>
    </subcellularLocation>
</comment>
<keyword evidence="1 6" id="KW-0963">Cytoplasm</keyword>
<keyword evidence="4 6" id="KW-0413">Isomerase</keyword>
<dbReference type="InterPro" id="IPR009308">
    <property type="entry name" value="Rhamnose_isomerase"/>
</dbReference>
<proteinExistence type="inferred from homology"/>
<feature type="binding site" evidence="6">
    <location>
        <position position="301"/>
    </location>
    <ligand>
        <name>Mn(2+)</name>
        <dbReference type="ChEBI" id="CHEBI:29035"/>
    </ligand>
</feature>
<evidence type="ECO:0000313" key="9">
    <source>
        <dbReference type="Proteomes" id="UP000322214"/>
    </source>
</evidence>
<dbReference type="STRING" id="980251.GCA_001642875_05145"/>